<dbReference type="NCBIfam" id="NF007980">
    <property type="entry name" value="PRK10707.1"/>
    <property type="match status" value="1"/>
</dbReference>
<dbReference type="Gene3D" id="3.90.79.10">
    <property type="entry name" value="Nucleoside Triphosphate Pyrophosphohydrolase"/>
    <property type="match status" value="1"/>
</dbReference>
<reference evidence="8 9" key="1">
    <citation type="submission" date="2015-02" db="EMBL/GenBank/DDBJ databases">
        <title>Genome sequene of Rhodovulum sulfidophilum DSM 2351.</title>
        <authorList>
            <person name="Nagao N."/>
        </authorList>
    </citation>
    <scope>NUCLEOTIDE SEQUENCE [LARGE SCALE GENOMIC DNA]</scope>
    <source>
        <strain evidence="8 9">DSM 2351</strain>
    </source>
</reference>
<organism evidence="8 9">
    <name type="scientific">Rhodovulum sulfidophilum</name>
    <name type="common">Rhodobacter sulfidophilus</name>
    <dbReference type="NCBI Taxonomy" id="35806"/>
    <lineage>
        <taxon>Bacteria</taxon>
        <taxon>Pseudomonadati</taxon>
        <taxon>Pseudomonadota</taxon>
        <taxon>Alphaproteobacteria</taxon>
        <taxon>Rhodobacterales</taxon>
        <taxon>Paracoccaceae</taxon>
        <taxon>Rhodovulum</taxon>
    </lineage>
</organism>
<dbReference type="GO" id="GO:0046872">
    <property type="term" value="F:metal ion binding"/>
    <property type="evidence" value="ECO:0007669"/>
    <property type="project" value="UniProtKB-KW"/>
</dbReference>
<comment type="cofactor">
    <cofactor evidence="1">
        <name>Mn(2+)</name>
        <dbReference type="ChEBI" id="CHEBI:29035"/>
    </cofactor>
</comment>
<evidence type="ECO:0000256" key="6">
    <source>
        <dbReference type="ARBA" id="ARBA00023211"/>
    </source>
</evidence>
<dbReference type="PANTHER" id="PTHR12992:SF11">
    <property type="entry name" value="MITOCHONDRIAL COENZYME A DIPHOSPHATASE NUDT8"/>
    <property type="match status" value="1"/>
</dbReference>
<dbReference type="InterPro" id="IPR015797">
    <property type="entry name" value="NUDIX_hydrolase-like_dom_sf"/>
</dbReference>
<dbReference type="PATRIC" id="fig|35806.4.peg.4124"/>
<comment type="cofactor">
    <cofactor evidence="2">
        <name>Mg(2+)</name>
        <dbReference type="ChEBI" id="CHEBI:18420"/>
    </cofactor>
</comment>
<dbReference type="PROSITE" id="PS00893">
    <property type="entry name" value="NUDIX_BOX"/>
    <property type="match status" value="1"/>
</dbReference>
<dbReference type="Proteomes" id="UP000064912">
    <property type="component" value="Chromosome"/>
</dbReference>
<dbReference type="SUPFAM" id="SSF55811">
    <property type="entry name" value="Nudix"/>
    <property type="match status" value="1"/>
</dbReference>
<dbReference type="GO" id="GO:0010945">
    <property type="term" value="F:coenzyme A diphosphatase activity"/>
    <property type="evidence" value="ECO:0007669"/>
    <property type="project" value="InterPro"/>
</dbReference>
<evidence type="ECO:0000256" key="5">
    <source>
        <dbReference type="ARBA" id="ARBA00022842"/>
    </source>
</evidence>
<proteinExistence type="predicted"/>
<dbReference type="PANTHER" id="PTHR12992">
    <property type="entry name" value="NUDIX HYDROLASE"/>
    <property type="match status" value="1"/>
</dbReference>
<evidence type="ECO:0000313" key="9">
    <source>
        <dbReference type="Proteomes" id="UP000064912"/>
    </source>
</evidence>
<accession>A0A0D6B7V5</accession>
<feature type="domain" description="Nudix hydrolase" evidence="7">
    <location>
        <begin position="36"/>
        <end position="167"/>
    </location>
</feature>
<evidence type="ECO:0000259" key="7">
    <source>
        <dbReference type="PROSITE" id="PS51462"/>
    </source>
</evidence>
<dbReference type="KEGG" id="rsu:NHU_04023"/>
<dbReference type="InterPro" id="IPR000086">
    <property type="entry name" value="NUDIX_hydrolase_dom"/>
</dbReference>
<sequence>MPSDPFDALAAALARPGCETSDHDLNPGFVLPEGRVLRPAAVLVAFWPAPGGTRLVLTKRSSRLKHHPGQIAFPGGKLEQGEDAPRAALREAREEIGLPEASVEILGTMPPHETVTGFTVTPVLGRIAEDFPRIPEAGEVDEVFDVPFAHVSDPARFSIQSRMWRGQRRYYYTVPYGPYYIWGATARILRALAERVSA</sequence>
<evidence type="ECO:0000256" key="1">
    <source>
        <dbReference type="ARBA" id="ARBA00001936"/>
    </source>
</evidence>
<gene>
    <name evidence="8" type="ORF">NHU_04023</name>
</gene>
<dbReference type="eggNOG" id="COG0494">
    <property type="taxonomic scope" value="Bacteria"/>
</dbReference>
<name>A0A0D6B7V5_RHOSU</name>
<dbReference type="InterPro" id="IPR045121">
    <property type="entry name" value="CoAse"/>
</dbReference>
<protein>
    <submittedName>
        <fullName evidence="8">Hydrolase, nudix family</fullName>
    </submittedName>
</protein>
<evidence type="ECO:0000256" key="4">
    <source>
        <dbReference type="ARBA" id="ARBA00022801"/>
    </source>
</evidence>
<keyword evidence="6" id="KW-0464">Manganese</keyword>
<dbReference type="PROSITE" id="PS51462">
    <property type="entry name" value="NUDIX"/>
    <property type="match status" value="1"/>
</dbReference>
<evidence type="ECO:0000256" key="3">
    <source>
        <dbReference type="ARBA" id="ARBA00022723"/>
    </source>
</evidence>
<keyword evidence="4 8" id="KW-0378">Hydrolase</keyword>
<dbReference type="CDD" id="cd03426">
    <property type="entry name" value="NUDIX_CoAse_Nudt7"/>
    <property type="match status" value="1"/>
</dbReference>
<evidence type="ECO:0000313" key="8">
    <source>
        <dbReference type="EMBL" id="BAQ71146.1"/>
    </source>
</evidence>
<dbReference type="InterPro" id="IPR020084">
    <property type="entry name" value="NUDIX_hydrolase_CS"/>
</dbReference>
<evidence type="ECO:0000256" key="2">
    <source>
        <dbReference type="ARBA" id="ARBA00001946"/>
    </source>
</evidence>
<keyword evidence="3" id="KW-0479">Metal-binding</keyword>
<dbReference type="Pfam" id="PF00293">
    <property type="entry name" value="NUDIX"/>
    <property type="match status" value="1"/>
</dbReference>
<keyword evidence="5" id="KW-0460">Magnesium</keyword>
<dbReference type="AlphaFoldDB" id="A0A0D6B7V5"/>
<dbReference type="EMBL" id="AP014800">
    <property type="protein sequence ID" value="BAQ71146.1"/>
    <property type="molecule type" value="Genomic_DNA"/>
</dbReference>